<comment type="caution">
    <text evidence="1">The sequence shown here is derived from an EMBL/GenBank/DDBJ whole genome shotgun (WGS) entry which is preliminary data.</text>
</comment>
<keyword evidence="2" id="KW-1185">Reference proteome</keyword>
<reference evidence="1" key="2">
    <citation type="submission" date="2020-09" db="EMBL/GenBank/DDBJ databases">
        <authorList>
            <person name="Sun Q."/>
            <person name="Ohkuma M."/>
        </authorList>
    </citation>
    <scope>NUCLEOTIDE SEQUENCE</scope>
    <source>
        <strain evidence="1">JCM 13064</strain>
    </source>
</reference>
<gene>
    <name evidence="1" type="ORF">GCM10007964_53140</name>
</gene>
<accession>A0A917VP21</accession>
<protein>
    <submittedName>
        <fullName evidence="1">Uncharacterized protein</fullName>
    </submittedName>
</protein>
<dbReference type="AlphaFoldDB" id="A0A917VP21"/>
<organism evidence="1 2">
    <name type="scientific">Sphaerisporangium melleum</name>
    <dbReference type="NCBI Taxonomy" id="321316"/>
    <lineage>
        <taxon>Bacteria</taxon>
        <taxon>Bacillati</taxon>
        <taxon>Actinomycetota</taxon>
        <taxon>Actinomycetes</taxon>
        <taxon>Streptosporangiales</taxon>
        <taxon>Streptosporangiaceae</taxon>
        <taxon>Sphaerisporangium</taxon>
    </lineage>
</organism>
<evidence type="ECO:0000313" key="1">
    <source>
        <dbReference type="EMBL" id="GGL04393.1"/>
    </source>
</evidence>
<proteinExistence type="predicted"/>
<sequence>MIDLCVSENVANAKDLGTAHCRKGARDRHAIACPATCALTCDSAMNTEGGVFVSANNRGWYTASEDTMLAGLTGSLWNGKRCYVKVSSEITKCLPGRNGRPAGLTDPRSVARSVLAITYV</sequence>
<name>A0A917VP21_9ACTN</name>
<evidence type="ECO:0000313" key="2">
    <source>
        <dbReference type="Proteomes" id="UP000645217"/>
    </source>
</evidence>
<dbReference type="EMBL" id="BMNT01000032">
    <property type="protein sequence ID" value="GGL04393.1"/>
    <property type="molecule type" value="Genomic_DNA"/>
</dbReference>
<dbReference type="Proteomes" id="UP000645217">
    <property type="component" value="Unassembled WGS sequence"/>
</dbReference>
<reference evidence="1" key="1">
    <citation type="journal article" date="2014" name="Int. J. Syst. Evol. Microbiol.">
        <title>Complete genome sequence of Corynebacterium casei LMG S-19264T (=DSM 44701T), isolated from a smear-ripened cheese.</title>
        <authorList>
            <consortium name="US DOE Joint Genome Institute (JGI-PGF)"/>
            <person name="Walter F."/>
            <person name="Albersmeier A."/>
            <person name="Kalinowski J."/>
            <person name="Ruckert C."/>
        </authorList>
    </citation>
    <scope>NUCLEOTIDE SEQUENCE</scope>
    <source>
        <strain evidence="1">JCM 13064</strain>
    </source>
</reference>